<dbReference type="PANTHER" id="PTHR16515:SF49">
    <property type="entry name" value="GASTRULA ZINC FINGER PROTEIN XLCGF49.1-LIKE-RELATED"/>
    <property type="match status" value="1"/>
</dbReference>
<dbReference type="InterPro" id="IPR013087">
    <property type="entry name" value="Znf_C2H2_type"/>
</dbReference>
<feature type="domain" description="C2H2-type" evidence="9">
    <location>
        <begin position="489"/>
        <end position="517"/>
    </location>
</feature>
<feature type="domain" description="C2H2-type" evidence="9">
    <location>
        <begin position="575"/>
        <end position="602"/>
    </location>
</feature>
<feature type="compositionally biased region" description="Polar residues" evidence="8">
    <location>
        <begin position="19"/>
        <end position="34"/>
    </location>
</feature>
<feature type="region of interest" description="Disordered" evidence="8">
    <location>
        <begin position="438"/>
        <end position="489"/>
    </location>
</feature>
<gene>
    <name evidence="10" type="ORF">HPB52_013384</name>
</gene>
<comment type="caution">
    <text evidence="10">The sequence shown here is derived from an EMBL/GenBank/DDBJ whole genome shotgun (WGS) entry which is preliminary data.</text>
</comment>
<dbReference type="InterPro" id="IPR036236">
    <property type="entry name" value="Znf_C2H2_sf"/>
</dbReference>
<dbReference type="Gene3D" id="3.30.160.60">
    <property type="entry name" value="Classic Zinc Finger"/>
    <property type="match status" value="5"/>
</dbReference>
<feature type="compositionally biased region" description="Polar residues" evidence="8">
    <location>
        <begin position="145"/>
        <end position="159"/>
    </location>
</feature>
<dbReference type="Pfam" id="PF00096">
    <property type="entry name" value="zf-C2H2"/>
    <property type="match status" value="2"/>
</dbReference>
<evidence type="ECO:0000313" key="11">
    <source>
        <dbReference type="Proteomes" id="UP000821837"/>
    </source>
</evidence>
<keyword evidence="4 7" id="KW-0863">Zinc-finger</keyword>
<evidence type="ECO:0000256" key="2">
    <source>
        <dbReference type="ARBA" id="ARBA00022723"/>
    </source>
</evidence>
<dbReference type="GO" id="GO:0010468">
    <property type="term" value="P:regulation of gene expression"/>
    <property type="evidence" value="ECO:0007669"/>
    <property type="project" value="TreeGrafter"/>
</dbReference>
<sequence>MKPSAGPSRPLLPKPANVGQGTLRNDNPPMQSNDGVLRFSLTLTPEHFPDSHQPASTNGIVTAESFINSRGNDFERVRYTRHTIGSDVIRPSAEDVPSIEGTTPGVNNIANNQLLPYGAPTSPLGVKRQDVSPLWKKSALRISGTEPSQPEKSLTNSPKLTKDADRGNCASNSEQRPSHDEVTSTPLLTSCTESRWRETSNTGSFSRTGRESSYGGVIVTDISANQSQGDWRTACEEDTTKEGSSAQQGEPVVQTDSTTENPPALPFALKPVLDLEVLEQVVKQEEDAVPVSCHLDVAEEESPDGLGNKNVDELSSAQCVAGPASGGDVVINESPDPASGGDPVANESPGHLSKDHIPNNAELPPSTPNAVHGKAVQHKRGFSCDHVANGAKAAQRSKHFHGSSLDKAKARIAPASITESDNGPGTSQPKRIRAVTWHPPQYDHNDNGAPPPNAAKGAARQKLAQAPPSSEDNEEAPKSALGGGTSKTWQCPSCSKVLSCKSSLDRHHQLVHEGLRPMKCPHCTKSFGLNDSLQIHIRGVHTGERPFGCHLCPNAFSNSASLHRHLMWHNNVRKFACHLCPGKFVIKEHLERHVRSHTRERPFACPLCPRRLATSYALKRHRLAHLDEWPHQCEVCGKKFRELRTLRNHTHSKHPTEISFE</sequence>
<dbReference type="VEuPathDB" id="VectorBase:RSAN_057723"/>
<evidence type="ECO:0000313" key="10">
    <source>
        <dbReference type="EMBL" id="KAH7961921.1"/>
    </source>
</evidence>
<dbReference type="PROSITE" id="PS50157">
    <property type="entry name" value="ZINC_FINGER_C2H2_2"/>
    <property type="match status" value="6"/>
</dbReference>
<evidence type="ECO:0000256" key="8">
    <source>
        <dbReference type="SAM" id="MobiDB-lite"/>
    </source>
</evidence>
<dbReference type="InterPro" id="IPR050331">
    <property type="entry name" value="Zinc_finger"/>
</dbReference>
<dbReference type="GO" id="GO:0005634">
    <property type="term" value="C:nucleus"/>
    <property type="evidence" value="ECO:0007669"/>
    <property type="project" value="UniProtKB-SubCell"/>
</dbReference>
<evidence type="ECO:0000256" key="3">
    <source>
        <dbReference type="ARBA" id="ARBA00022737"/>
    </source>
</evidence>
<feature type="domain" description="C2H2-type" evidence="9">
    <location>
        <begin position="547"/>
        <end position="574"/>
    </location>
</feature>
<keyword evidence="2" id="KW-0479">Metal-binding</keyword>
<keyword evidence="5" id="KW-0862">Zinc</keyword>
<dbReference type="GO" id="GO:0008270">
    <property type="term" value="F:zinc ion binding"/>
    <property type="evidence" value="ECO:0007669"/>
    <property type="project" value="UniProtKB-KW"/>
</dbReference>
<evidence type="ECO:0000256" key="5">
    <source>
        <dbReference type="ARBA" id="ARBA00022833"/>
    </source>
</evidence>
<evidence type="ECO:0000256" key="1">
    <source>
        <dbReference type="ARBA" id="ARBA00004123"/>
    </source>
</evidence>
<name>A0A9D4T0B2_RHISA</name>
<keyword evidence="11" id="KW-1185">Reference proteome</keyword>
<protein>
    <recommendedName>
        <fullName evidence="9">C2H2-type domain-containing protein</fullName>
    </recommendedName>
</protein>
<keyword evidence="6" id="KW-0539">Nucleus</keyword>
<dbReference type="SUPFAM" id="SSF57667">
    <property type="entry name" value="beta-beta-alpha zinc fingers"/>
    <property type="match status" value="3"/>
</dbReference>
<dbReference type="PROSITE" id="PS00028">
    <property type="entry name" value="ZINC_FINGER_C2H2_1"/>
    <property type="match status" value="6"/>
</dbReference>
<evidence type="ECO:0000256" key="4">
    <source>
        <dbReference type="ARBA" id="ARBA00022771"/>
    </source>
</evidence>
<dbReference type="AlphaFoldDB" id="A0A9D4T0B2"/>
<feature type="compositionally biased region" description="Polar residues" evidence="8">
    <location>
        <begin position="242"/>
        <end position="261"/>
    </location>
</feature>
<accession>A0A9D4T0B2</accession>
<dbReference type="PANTHER" id="PTHR16515">
    <property type="entry name" value="PR DOMAIN ZINC FINGER PROTEIN"/>
    <property type="match status" value="1"/>
</dbReference>
<feature type="region of interest" description="Disordered" evidence="8">
    <location>
        <begin position="141"/>
        <end position="212"/>
    </location>
</feature>
<evidence type="ECO:0000256" key="7">
    <source>
        <dbReference type="PROSITE-ProRule" id="PRU00042"/>
    </source>
</evidence>
<feature type="region of interest" description="Disordered" evidence="8">
    <location>
        <begin position="319"/>
        <end position="378"/>
    </location>
</feature>
<reference evidence="10" key="2">
    <citation type="submission" date="2021-09" db="EMBL/GenBank/DDBJ databases">
        <authorList>
            <person name="Jia N."/>
            <person name="Wang J."/>
            <person name="Shi W."/>
            <person name="Du L."/>
            <person name="Sun Y."/>
            <person name="Zhan W."/>
            <person name="Jiang J."/>
            <person name="Wang Q."/>
            <person name="Zhang B."/>
            <person name="Ji P."/>
            <person name="Sakyi L.B."/>
            <person name="Cui X."/>
            <person name="Yuan T."/>
            <person name="Jiang B."/>
            <person name="Yang W."/>
            <person name="Lam T.T.-Y."/>
            <person name="Chang Q."/>
            <person name="Ding S."/>
            <person name="Wang X."/>
            <person name="Zhu J."/>
            <person name="Ruan X."/>
            <person name="Zhao L."/>
            <person name="Wei J."/>
            <person name="Que T."/>
            <person name="Du C."/>
            <person name="Cheng J."/>
            <person name="Dai P."/>
            <person name="Han X."/>
            <person name="Huang E."/>
            <person name="Gao Y."/>
            <person name="Liu J."/>
            <person name="Shao H."/>
            <person name="Ye R."/>
            <person name="Li L."/>
            <person name="Wei W."/>
            <person name="Wang X."/>
            <person name="Wang C."/>
            <person name="Huo Q."/>
            <person name="Li W."/>
            <person name="Guo W."/>
            <person name="Chen H."/>
            <person name="Chen S."/>
            <person name="Zhou L."/>
            <person name="Zhou L."/>
            <person name="Ni X."/>
            <person name="Tian J."/>
            <person name="Zhou Y."/>
            <person name="Sheng Y."/>
            <person name="Liu T."/>
            <person name="Pan Y."/>
            <person name="Xia L."/>
            <person name="Li J."/>
            <person name="Zhao F."/>
            <person name="Cao W."/>
        </authorList>
    </citation>
    <scope>NUCLEOTIDE SEQUENCE</scope>
    <source>
        <strain evidence="10">Rsan-2018</strain>
        <tissue evidence="10">Larvae</tissue>
    </source>
</reference>
<evidence type="ECO:0000259" key="9">
    <source>
        <dbReference type="PROSITE" id="PS50157"/>
    </source>
</evidence>
<evidence type="ECO:0000256" key="6">
    <source>
        <dbReference type="ARBA" id="ARBA00023242"/>
    </source>
</evidence>
<dbReference type="FunFam" id="3.30.160.60:FF:000446">
    <property type="entry name" value="Zinc finger protein"/>
    <property type="match status" value="2"/>
</dbReference>
<dbReference type="Proteomes" id="UP000821837">
    <property type="component" value="Chromosome 3"/>
</dbReference>
<feature type="region of interest" description="Disordered" evidence="8">
    <location>
        <begin position="228"/>
        <end position="262"/>
    </location>
</feature>
<feature type="domain" description="C2H2-type" evidence="9">
    <location>
        <begin position="518"/>
        <end position="546"/>
    </location>
</feature>
<dbReference type="SMART" id="SM00355">
    <property type="entry name" value="ZnF_C2H2"/>
    <property type="match status" value="6"/>
</dbReference>
<feature type="compositionally biased region" description="Polar residues" evidence="8">
    <location>
        <begin position="183"/>
        <end position="207"/>
    </location>
</feature>
<feature type="region of interest" description="Disordered" evidence="8">
    <location>
        <begin position="1"/>
        <end position="34"/>
    </location>
</feature>
<feature type="domain" description="C2H2-type" evidence="9">
    <location>
        <begin position="631"/>
        <end position="659"/>
    </location>
</feature>
<proteinExistence type="predicted"/>
<dbReference type="EMBL" id="JABSTV010001249">
    <property type="protein sequence ID" value="KAH7961921.1"/>
    <property type="molecule type" value="Genomic_DNA"/>
</dbReference>
<comment type="subcellular location">
    <subcellularLocation>
        <location evidence="1">Nucleus</location>
    </subcellularLocation>
</comment>
<keyword evidence="3" id="KW-0677">Repeat</keyword>
<organism evidence="10 11">
    <name type="scientific">Rhipicephalus sanguineus</name>
    <name type="common">Brown dog tick</name>
    <name type="synonym">Ixodes sanguineus</name>
    <dbReference type="NCBI Taxonomy" id="34632"/>
    <lineage>
        <taxon>Eukaryota</taxon>
        <taxon>Metazoa</taxon>
        <taxon>Ecdysozoa</taxon>
        <taxon>Arthropoda</taxon>
        <taxon>Chelicerata</taxon>
        <taxon>Arachnida</taxon>
        <taxon>Acari</taxon>
        <taxon>Parasitiformes</taxon>
        <taxon>Ixodida</taxon>
        <taxon>Ixodoidea</taxon>
        <taxon>Ixodidae</taxon>
        <taxon>Rhipicephalinae</taxon>
        <taxon>Rhipicephalus</taxon>
        <taxon>Rhipicephalus</taxon>
    </lineage>
</organism>
<feature type="domain" description="C2H2-type" evidence="9">
    <location>
        <begin position="603"/>
        <end position="630"/>
    </location>
</feature>
<reference evidence="10" key="1">
    <citation type="journal article" date="2020" name="Cell">
        <title>Large-Scale Comparative Analyses of Tick Genomes Elucidate Their Genetic Diversity and Vector Capacities.</title>
        <authorList>
            <consortium name="Tick Genome and Microbiome Consortium (TIGMIC)"/>
            <person name="Jia N."/>
            <person name="Wang J."/>
            <person name="Shi W."/>
            <person name="Du L."/>
            <person name="Sun Y."/>
            <person name="Zhan W."/>
            <person name="Jiang J.F."/>
            <person name="Wang Q."/>
            <person name="Zhang B."/>
            <person name="Ji P."/>
            <person name="Bell-Sakyi L."/>
            <person name="Cui X.M."/>
            <person name="Yuan T.T."/>
            <person name="Jiang B.G."/>
            <person name="Yang W.F."/>
            <person name="Lam T.T."/>
            <person name="Chang Q.C."/>
            <person name="Ding S.J."/>
            <person name="Wang X.J."/>
            <person name="Zhu J.G."/>
            <person name="Ruan X.D."/>
            <person name="Zhao L."/>
            <person name="Wei J.T."/>
            <person name="Ye R.Z."/>
            <person name="Que T.C."/>
            <person name="Du C.H."/>
            <person name="Zhou Y.H."/>
            <person name="Cheng J.X."/>
            <person name="Dai P.F."/>
            <person name="Guo W.B."/>
            <person name="Han X.H."/>
            <person name="Huang E.J."/>
            <person name="Li L.F."/>
            <person name="Wei W."/>
            <person name="Gao Y.C."/>
            <person name="Liu J.Z."/>
            <person name="Shao H.Z."/>
            <person name="Wang X."/>
            <person name="Wang C.C."/>
            <person name="Yang T.C."/>
            <person name="Huo Q.B."/>
            <person name="Li W."/>
            <person name="Chen H.Y."/>
            <person name="Chen S.E."/>
            <person name="Zhou L.G."/>
            <person name="Ni X.B."/>
            <person name="Tian J.H."/>
            <person name="Sheng Y."/>
            <person name="Liu T."/>
            <person name="Pan Y.S."/>
            <person name="Xia L.Y."/>
            <person name="Li J."/>
            <person name="Zhao F."/>
            <person name="Cao W.C."/>
        </authorList>
    </citation>
    <scope>NUCLEOTIDE SEQUENCE</scope>
    <source>
        <strain evidence="10">Rsan-2018</strain>
    </source>
</reference>